<dbReference type="CDD" id="cd01366">
    <property type="entry name" value="KISc_C_terminal"/>
    <property type="match status" value="1"/>
</dbReference>
<dbReference type="InterPro" id="IPR027640">
    <property type="entry name" value="Kinesin-like_fam"/>
</dbReference>
<dbReference type="GO" id="GO:0007017">
    <property type="term" value="P:microtubule-based process"/>
    <property type="evidence" value="ECO:0000318"/>
    <property type="project" value="GO_Central"/>
</dbReference>
<dbReference type="OMA" id="EKSRWCQ"/>
<dbReference type="GO" id="GO:0015630">
    <property type="term" value="C:microtubule cytoskeleton"/>
    <property type="evidence" value="ECO:0000318"/>
    <property type="project" value="GO_Central"/>
</dbReference>
<dbReference type="HOGENOM" id="CLU_007631_0_0_1"/>
<dbReference type="GO" id="GO:0003777">
    <property type="term" value="F:microtubule motor activity"/>
    <property type="evidence" value="ECO:0007669"/>
    <property type="project" value="InterPro"/>
</dbReference>
<dbReference type="InterPro" id="IPR036961">
    <property type="entry name" value="Kinesin_motor_dom_sf"/>
</dbReference>
<dbReference type="STRING" id="13333.W1NV62"/>
<accession>W1NV62</accession>
<feature type="compositionally biased region" description="Low complexity" evidence="9">
    <location>
        <begin position="1012"/>
        <end position="1026"/>
    </location>
</feature>
<evidence type="ECO:0000256" key="7">
    <source>
        <dbReference type="PROSITE-ProRule" id="PRU00283"/>
    </source>
</evidence>
<dbReference type="Gene3D" id="2.60.120.430">
    <property type="entry name" value="Galactose-binding lectin"/>
    <property type="match status" value="1"/>
</dbReference>
<gene>
    <name evidence="11" type="ORF">AMTR_s00092p00077320</name>
</gene>
<feature type="domain" description="Kinesin motor" evidence="10">
    <location>
        <begin position="482"/>
        <end position="808"/>
    </location>
</feature>
<dbReference type="GO" id="GO:0007018">
    <property type="term" value="P:microtubule-based movement"/>
    <property type="evidence" value="ECO:0007669"/>
    <property type="project" value="InterPro"/>
</dbReference>
<dbReference type="EMBL" id="KI395040">
    <property type="protein sequence ID" value="ERM99183.1"/>
    <property type="molecule type" value="Genomic_DNA"/>
</dbReference>
<evidence type="ECO:0000256" key="3">
    <source>
        <dbReference type="ARBA" id="ARBA00022741"/>
    </source>
</evidence>
<dbReference type="SUPFAM" id="SSF52540">
    <property type="entry name" value="P-loop containing nucleoside triphosphate hydrolases"/>
    <property type="match status" value="1"/>
</dbReference>
<evidence type="ECO:0000259" key="10">
    <source>
        <dbReference type="PROSITE" id="PS50067"/>
    </source>
</evidence>
<evidence type="ECO:0000256" key="2">
    <source>
        <dbReference type="ARBA" id="ARBA00022701"/>
    </source>
</evidence>
<sequence>MGGFSLTCPDLVICAGSLENHGDEFEETPEFIKRKDTPEFIKRKVRICELSPEKRSHCPENLNSISSESRWSIAEITTAMFPEVESPGKSRNLESSLKLIEKENPNILEKFRPLISINAGENHRTVNSNGVEFEEDEFFHGGDTIRTDAKVRAIEGDESITLYQTARLGNFSYGFRSLPPGNYHIDLHFAEIIFTEGPPGMRVFDVYIQEEKALDGIDIYEKVGSNSPLVIYDLVAVVKGEEGLSIIFEGVIGSPLLSGICIKENISPGHVLQRQATHHVSSTGEQVQGETQMLEQIVLRAECKVCNYCGQNEGINKIKREYELLQKECQQAVTALEEYRNEYELKNKECNEAQTSLQRLRDELMRKSMHVSSLACAVEGQVNERKDLLDQHENERNHWIASLKELDEKIKYLKMDHLRLSKEALDCKGFLNDITNMNSIIHSTMIQHSDLEREHKDLKVKFNEGAKEKKQLYNKILEMKGNIRVFCRCRPLNSEEIASGVSMAVDFEGAKDGEISVKANGGPKKVFKFDSVFGPQADQVTVFEDTAPFAASVLDGYNVCIFAYGQTGTGKTFTMEGTEEDRGVNYQTLYELFRIIKERKGFLKYEISVSVLEVYNEQIRDLLASTSQPGQTAKRLEIRQVAEGVHLVPGLVEAHVIDMNEVWEVLQTGSNARAVGSTNANEHSSRSHCIHCVMVRGENLINGECTRSKLWLVDLAGSERVAKTDVQGERLKEAQNINKSLSALGDVISALATKSPHIPFRNSKLTHLLQDSLGGDSKTLMFVQGSPSENDVNETLCSLNFASRVRGIELGPAKKQFDNSELFKYKQLSEKAKQDIKSKDGQIKKLEETILTLESKIKSRDANTKNLQEKVKELESRVVIERERKPARQQTDFKLVEAPKLLQVTSKQLANSKNNSEPFEVITNIIQPLAENNNKPPHNIETKNRANSDNLSNCFPIQKENKSDITEQLPRTGRASLCPTARRIPITPAPRRMSLIPLATMKTAPPPPPLLPTTTLSDPPLSHPSLTNPPLAHPSLSNPPLTHHTLHDTSPFLVDCIEEATDEMNDTDQMMSGRIKGLRSSGVKINSLLRRSLHKKLYVKSPLQHRVRREERGVRVSIGGRAQRVLLGGGSKLARAVQQNKQHQREKERGWNHGTSKNVI</sequence>
<feature type="coiled-coil region" evidence="8">
    <location>
        <begin position="829"/>
        <end position="884"/>
    </location>
</feature>
<keyword evidence="6 7" id="KW-0505">Motor protein</keyword>
<dbReference type="Pfam" id="PF11721">
    <property type="entry name" value="Malectin"/>
    <property type="match status" value="1"/>
</dbReference>
<keyword evidence="2" id="KW-0493">Microtubule</keyword>
<keyword evidence="4 7" id="KW-0067">ATP-binding</keyword>
<keyword evidence="12" id="KW-1185">Reference proteome</keyword>
<dbReference type="PRINTS" id="PR00380">
    <property type="entry name" value="KINESINHEAVY"/>
</dbReference>
<dbReference type="InterPro" id="IPR001752">
    <property type="entry name" value="Kinesin_motor_dom"/>
</dbReference>
<evidence type="ECO:0000256" key="6">
    <source>
        <dbReference type="ARBA" id="ARBA00023175"/>
    </source>
</evidence>
<dbReference type="InterPro" id="IPR019821">
    <property type="entry name" value="Kinesin_motor_CS"/>
</dbReference>
<keyword evidence="5 8" id="KW-0175">Coiled coil</keyword>
<evidence type="ECO:0000256" key="8">
    <source>
        <dbReference type="SAM" id="Coils"/>
    </source>
</evidence>
<dbReference type="eggNOG" id="KOG0239">
    <property type="taxonomic scope" value="Eukaryota"/>
</dbReference>
<dbReference type="GO" id="GO:0008017">
    <property type="term" value="F:microtubule binding"/>
    <property type="evidence" value="ECO:0000318"/>
    <property type="project" value="GO_Central"/>
</dbReference>
<feature type="region of interest" description="Disordered" evidence="9">
    <location>
        <begin position="1140"/>
        <end position="1160"/>
    </location>
</feature>
<evidence type="ECO:0000256" key="1">
    <source>
        <dbReference type="ARBA" id="ARBA00010899"/>
    </source>
</evidence>
<evidence type="ECO:0000256" key="4">
    <source>
        <dbReference type="ARBA" id="ARBA00022840"/>
    </source>
</evidence>
<feature type="binding site" evidence="7">
    <location>
        <begin position="565"/>
        <end position="572"/>
    </location>
    <ligand>
        <name>ATP</name>
        <dbReference type="ChEBI" id="CHEBI:30616"/>
    </ligand>
</feature>
<proteinExistence type="inferred from homology"/>
<dbReference type="Proteomes" id="UP000017836">
    <property type="component" value="Unassembled WGS sequence"/>
</dbReference>
<dbReference type="GO" id="GO:0005874">
    <property type="term" value="C:microtubule"/>
    <property type="evidence" value="ECO:0007669"/>
    <property type="project" value="UniProtKB-KW"/>
</dbReference>
<evidence type="ECO:0000313" key="12">
    <source>
        <dbReference type="Proteomes" id="UP000017836"/>
    </source>
</evidence>
<evidence type="ECO:0000313" key="11">
    <source>
        <dbReference type="EMBL" id="ERM99183.1"/>
    </source>
</evidence>
<dbReference type="SMART" id="SM00129">
    <property type="entry name" value="KISc"/>
    <property type="match status" value="1"/>
</dbReference>
<name>W1NV62_AMBTC</name>
<dbReference type="PROSITE" id="PS50067">
    <property type="entry name" value="KINESIN_MOTOR_2"/>
    <property type="match status" value="1"/>
</dbReference>
<dbReference type="Gene3D" id="3.40.850.10">
    <property type="entry name" value="Kinesin motor domain"/>
    <property type="match status" value="1"/>
</dbReference>
<organism evidence="11 12">
    <name type="scientific">Amborella trichopoda</name>
    <dbReference type="NCBI Taxonomy" id="13333"/>
    <lineage>
        <taxon>Eukaryota</taxon>
        <taxon>Viridiplantae</taxon>
        <taxon>Streptophyta</taxon>
        <taxon>Embryophyta</taxon>
        <taxon>Tracheophyta</taxon>
        <taxon>Spermatophyta</taxon>
        <taxon>Magnoliopsida</taxon>
        <taxon>Amborellales</taxon>
        <taxon>Amborellaceae</taxon>
        <taxon>Amborella</taxon>
    </lineage>
</organism>
<comment type="similarity">
    <text evidence="1">Belongs to the TRAFAC class myosin-kinesin ATPase superfamily. Kinesin family. KIN-14 subfamily.</text>
</comment>
<dbReference type="PROSITE" id="PS00411">
    <property type="entry name" value="KINESIN_MOTOR_1"/>
    <property type="match status" value="1"/>
</dbReference>
<dbReference type="InterPro" id="IPR021720">
    <property type="entry name" value="Malectin_dom"/>
</dbReference>
<dbReference type="PANTHER" id="PTHR47972:SF35">
    <property type="entry name" value="KINESIN-LIKE PROTEIN KIN-14Q"/>
    <property type="match status" value="1"/>
</dbReference>
<dbReference type="Pfam" id="PF00225">
    <property type="entry name" value="Kinesin"/>
    <property type="match status" value="1"/>
</dbReference>
<dbReference type="GO" id="GO:0005524">
    <property type="term" value="F:ATP binding"/>
    <property type="evidence" value="ECO:0007669"/>
    <property type="project" value="UniProtKB-UniRule"/>
</dbReference>
<dbReference type="FunFam" id="3.40.850.10:FF:000057">
    <property type="entry name" value="kinesin-like protein KIN-14R"/>
    <property type="match status" value="1"/>
</dbReference>
<evidence type="ECO:0000256" key="5">
    <source>
        <dbReference type="ARBA" id="ARBA00023054"/>
    </source>
</evidence>
<feature type="coiled-coil region" evidence="8">
    <location>
        <begin position="389"/>
        <end position="423"/>
    </location>
</feature>
<reference evidence="12" key="1">
    <citation type="journal article" date="2013" name="Science">
        <title>The Amborella genome and the evolution of flowering plants.</title>
        <authorList>
            <consortium name="Amborella Genome Project"/>
        </authorList>
    </citation>
    <scope>NUCLEOTIDE SEQUENCE [LARGE SCALE GENOMIC DNA]</scope>
</reference>
<feature type="coiled-coil region" evidence="8">
    <location>
        <begin position="315"/>
        <end position="363"/>
    </location>
</feature>
<protein>
    <recommendedName>
        <fullName evidence="10">Kinesin motor domain-containing protein</fullName>
    </recommendedName>
</protein>
<dbReference type="AlphaFoldDB" id="W1NV62"/>
<dbReference type="Gramene" id="ERM99183">
    <property type="protein sequence ID" value="ERM99183"/>
    <property type="gene ID" value="AMTR_s00092p00077320"/>
</dbReference>
<feature type="region of interest" description="Disordered" evidence="9">
    <location>
        <begin position="1004"/>
        <end position="1035"/>
    </location>
</feature>
<dbReference type="InterPro" id="IPR027417">
    <property type="entry name" value="P-loop_NTPase"/>
</dbReference>
<dbReference type="PANTHER" id="PTHR47972">
    <property type="entry name" value="KINESIN-LIKE PROTEIN KLP-3"/>
    <property type="match status" value="1"/>
</dbReference>
<keyword evidence="3 7" id="KW-0547">Nucleotide-binding</keyword>
<evidence type="ECO:0000256" key="9">
    <source>
        <dbReference type="SAM" id="MobiDB-lite"/>
    </source>
</evidence>